<dbReference type="SUPFAM" id="SSF53901">
    <property type="entry name" value="Thiolase-like"/>
    <property type="match status" value="1"/>
</dbReference>
<evidence type="ECO:0000313" key="1">
    <source>
        <dbReference type="EMBL" id="KEZ85465.1"/>
    </source>
</evidence>
<dbReference type="InterPro" id="IPR016039">
    <property type="entry name" value="Thiolase-like"/>
</dbReference>
<dbReference type="NCBIfam" id="TIGR02845">
    <property type="entry name" value="spore_V_AD"/>
    <property type="match status" value="1"/>
</dbReference>
<comment type="caution">
    <text evidence="1">The sequence shown here is derived from an EMBL/GenBank/DDBJ whole genome shotgun (WGS) entry which is preliminary data.</text>
</comment>
<dbReference type="Proteomes" id="UP000028542">
    <property type="component" value="Unassembled WGS sequence"/>
</dbReference>
<organism evidence="1 2">
    <name type="scientific">Clostridium sulfidigenes</name>
    <dbReference type="NCBI Taxonomy" id="318464"/>
    <lineage>
        <taxon>Bacteria</taxon>
        <taxon>Bacillati</taxon>
        <taxon>Bacillota</taxon>
        <taxon>Clostridia</taxon>
        <taxon>Eubacteriales</taxon>
        <taxon>Clostridiaceae</taxon>
        <taxon>Clostridium</taxon>
    </lineage>
</organism>
<dbReference type="NCBIfam" id="NF006160">
    <property type="entry name" value="PRK08304.1"/>
    <property type="match status" value="1"/>
</dbReference>
<reference evidence="1 2" key="1">
    <citation type="submission" date="2014-07" db="EMBL/GenBank/DDBJ databases">
        <title>Draft genome of Clostridium sulfidigenes 113A isolated from sediments associated with methane hydrate from Krishna Godavari basin.</title>
        <authorList>
            <person name="Honkalas V.S."/>
            <person name="Dabir A.P."/>
            <person name="Arora P."/>
            <person name="Dhakephalkar P.K."/>
        </authorList>
    </citation>
    <scope>NUCLEOTIDE SEQUENCE [LARGE SCALE GENOMIC DNA]</scope>
    <source>
        <strain evidence="1 2">113A</strain>
    </source>
</reference>
<protein>
    <submittedName>
        <fullName evidence="1">Stage V sporulation protein AD</fullName>
    </submittedName>
</protein>
<name>A0A084J931_9CLOT</name>
<dbReference type="PIRSF" id="PIRSF011570">
    <property type="entry name" value="SpoVAD"/>
    <property type="match status" value="1"/>
</dbReference>
<dbReference type="eggNOG" id="COG0183">
    <property type="taxonomic scope" value="Bacteria"/>
</dbReference>
<dbReference type="RefSeq" id="WP_035134418.1">
    <property type="nucleotide sequence ID" value="NZ_JPMD01000035.1"/>
</dbReference>
<dbReference type="InterPro" id="IPR010894">
    <property type="entry name" value="SpoVAD"/>
</dbReference>
<dbReference type="Gene3D" id="3.40.47.40">
    <property type="entry name" value="Stage V sporulation protein AD"/>
    <property type="match status" value="1"/>
</dbReference>
<sequence length="339" mass="36530">MGRKVGLQTVELLTKPRLIATYTVVGPKEGEGPLKDNFDEILEDDLCGCKTFESAESKMQLHVVQEVLKKAHLKEQDISYIFAGDLINQLMPSCFMAREVDIPFLGLYGACSTFIEALSLASICLEADIGNHMMAVSSSHFSSSERQFRVPLEMGSQRAPSSQWTVTGAAAVVLAKKGNNVPRVTHITLGKVKDYGITDPNEMGAAMAPAAVDTIKQHFQDTGRKPNDYDIIVSGDLGSVGKQITTELLKEYGYNIGSNYIDCGDEIFDCKSQSTNCGGSGAGCSATVMSSMIYKGMIQKKYKKVLLIATGALLSTISNYQGETIPGIAHAIALEFGGE</sequence>
<dbReference type="EMBL" id="JPMD01000035">
    <property type="protein sequence ID" value="KEZ85465.1"/>
    <property type="molecule type" value="Genomic_DNA"/>
</dbReference>
<evidence type="ECO:0000313" key="2">
    <source>
        <dbReference type="Proteomes" id="UP000028542"/>
    </source>
</evidence>
<keyword evidence="2" id="KW-1185">Reference proteome</keyword>
<dbReference type="STRING" id="318464.IO99_14425"/>
<proteinExistence type="predicted"/>
<accession>A0A084J931</accession>
<dbReference type="Pfam" id="PF07451">
    <property type="entry name" value="SpoVAD"/>
    <property type="match status" value="1"/>
</dbReference>
<dbReference type="AlphaFoldDB" id="A0A084J931"/>
<dbReference type="GO" id="GO:0016746">
    <property type="term" value="F:acyltransferase activity"/>
    <property type="evidence" value="ECO:0007669"/>
    <property type="project" value="InterPro"/>
</dbReference>
<dbReference type="InterPro" id="IPR038369">
    <property type="entry name" value="SpoVAD_sf"/>
</dbReference>
<gene>
    <name evidence="1" type="ORF">IO99_14425</name>
</gene>